<dbReference type="PANTHER" id="PTHR33527:SF14">
    <property type="entry name" value="OS07G0274300 PROTEIN"/>
    <property type="match status" value="1"/>
</dbReference>
<accession>W9R6B6</accession>
<evidence type="ECO:0000313" key="1">
    <source>
        <dbReference type="EMBL" id="EXB38952.1"/>
    </source>
</evidence>
<organism evidence="1 2">
    <name type="scientific">Morus notabilis</name>
    <dbReference type="NCBI Taxonomy" id="981085"/>
    <lineage>
        <taxon>Eukaryota</taxon>
        <taxon>Viridiplantae</taxon>
        <taxon>Streptophyta</taxon>
        <taxon>Embryophyta</taxon>
        <taxon>Tracheophyta</taxon>
        <taxon>Spermatophyta</taxon>
        <taxon>Magnoliopsida</taxon>
        <taxon>eudicotyledons</taxon>
        <taxon>Gunneridae</taxon>
        <taxon>Pentapetalae</taxon>
        <taxon>rosids</taxon>
        <taxon>fabids</taxon>
        <taxon>Rosales</taxon>
        <taxon>Moraceae</taxon>
        <taxon>Moreae</taxon>
        <taxon>Morus</taxon>
    </lineage>
</organism>
<reference evidence="2" key="1">
    <citation type="submission" date="2013-01" db="EMBL/GenBank/DDBJ databases">
        <title>Draft Genome Sequence of a Mulberry Tree, Morus notabilis C.K. Schneid.</title>
        <authorList>
            <person name="He N."/>
            <person name="Zhao S."/>
        </authorList>
    </citation>
    <scope>NUCLEOTIDE SEQUENCE</scope>
</reference>
<dbReference type="KEGG" id="mnt:21410009"/>
<evidence type="ECO:0008006" key="3">
    <source>
        <dbReference type="Google" id="ProtNLM"/>
    </source>
</evidence>
<dbReference type="Proteomes" id="UP000030645">
    <property type="component" value="Unassembled WGS sequence"/>
</dbReference>
<dbReference type="PANTHER" id="PTHR33527">
    <property type="entry name" value="OS07G0274300 PROTEIN"/>
    <property type="match status" value="1"/>
</dbReference>
<proteinExistence type="predicted"/>
<name>W9R6B6_9ROSA</name>
<dbReference type="STRING" id="981085.W9R6B6"/>
<evidence type="ECO:0000313" key="2">
    <source>
        <dbReference type="Proteomes" id="UP000030645"/>
    </source>
</evidence>
<protein>
    <recommendedName>
        <fullName evidence="3">RRM domain-containing protein</fullName>
    </recommendedName>
</protein>
<dbReference type="EMBL" id="KE343704">
    <property type="protein sequence ID" value="EXB38952.1"/>
    <property type="molecule type" value="Genomic_DNA"/>
</dbReference>
<dbReference type="eggNOG" id="ENOG502QW2W">
    <property type="taxonomic scope" value="Eukaryota"/>
</dbReference>
<gene>
    <name evidence="1" type="ORF">L484_027387</name>
</gene>
<dbReference type="OrthoDB" id="1882251at2759"/>
<dbReference type="AlphaFoldDB" id="W9R6B6"/>
<sequence>MASFSTTPSVFVSQEEFNGFHAIDRELYTLLVITLFRDPAEAMQIMALWLWLEHKGFHNVVKKMLSLPHFLINELADEAVACLKFIASETALSHETTSGDNIPLIQSLMEKEISFQFFLDNRQMARLEVTEIVNEVCVRAMGDIMQQANQDFVLPPTTSFHLPAVQPRNGTTTTTAAAANNNNNNNNNGAIDRENGVHPDDRTMFITFSKGYPVYEWEMREFFTRTYGDCIESLHMQDVQANEQSLFARIVFRKASTIDVILNGVTKAKFTINGKHVWMRKFVPKRTKFMMQRQLPILPTSLFD</sequence>
<keyword evidence="2" id="KW-1185">Reference proteome</keyword>